<evidence type="ECO:0000313" key="8">
    <source>
        <dbReference type="EMBL" id="MBK9797329.1"/>
    </source>
</evidence>
<evidence type="ECO:0000256" key="3">
    <source>
        <dbReference type="ARBA" id="ARBA00022692"/>
    </source>
</evidence>
<dbReference type="Pfam" id="PF01545">
    <property type="entry name" value="Cation_efflux"/>
    <property type="match status" value="1"/>
</dbReference>
<keyword evidence="3 6" id="KW-0812">Transmembrane</keyword>
<organism evidence="8 9">
    <name type="scientific">Candidatus Geothrix skivensis</name>
    <dbReference type="NCBI Taxonomy" id="2954439"/>
    <lineage>
        <taxon>Bacteria</taxon>
        <taxon>Pseudomonadati</taxon>
        <taxon>Acidobacteriota</taxon>
        <taxon>Holophagae</taxon>
        <taxon>Holophagales</taxon>
        <taxon>Holophagaceae</taxon>
        <taxon>Geothrix</taxon>
    </lineage>
</organism>
<reference evidence="8" key="1">
    <citation type="submission" date="2020-10" db="EMBL/GenBank/DDBJ databases">
        <title>Connecting structure to function with the recovery of over 1000 high-quality activated sludge metagenome-assembled genomes encoding full-length rRNA genes using long-read sequencing.</title>
        <authorList>
            <person name="Singleton C.M."/>
            <person name="Petriglieri F."/>
            <person name="Kristensen J.M."/>
            <person name="Kirkegaard R.H."/>
            <person name="Michaelsen T.Y."/>
            <person name="Andersen M.H."/>
            <person name="Karst S.M."/>
            <person name="Dueholm M.S."/>
            <person name="Nielsen P.H."/>
            <person name="Albertsen M."/>
        </authorList>
    </citation>
    <scope>NUCLEOTIDE SEQUENCE</scope>
    <source>
        <strain evidence="8">Skiv_18-Q3-R9-52_MAXAC.067</strain>
    </source>
</reference>
<evidence type="ECO:0000259" key="7">
    <source>
        <dbReference type="Pfam" id="PF01545"/>
    </source>
</evidence>
<dbReference type="PANTHER" id="PTHR13414">
    <property type="entry name" value="HUEL-CATION TRANSPORTER"/>
    <property type="match status" value="1"/>
</dbReference>
<comment type="subcellular location">
    <subcellularLocation>
        <location evidence="1">Membrane</location>
        <topology evidence="1">Multi-pass membrane protein</topology>
    </subcellularLocation>
</comment>
<dbReference type="PANTHER" id="PTHR13414:SF9">
    <property type="entry name" value="PROTON-COUPLED ZINC ANTIPORTER SLC30A9, MITOCHONDRIAL"/>
    <property type="match status" value="1"/>
</dbReference>
<dbReference type="Proteomes" id="UP000886657">
    <property type="component" value="Unassembled WGS sequence"/>
</dbReference>
<feature type="transmembrane region" description="Helical" evidence="6">
    <location>
        <begin position="74"/>
        <end position="93"/>
    </location>
</feature>
<dbReference type="SUPFAM" id="SSF161111">
    <property type="entry name" value="Cation efflux protein transmembrane domain-like"/>
    <property type="match status" value="1"/>
</dbReference>
<feature type="transmembrane region" description="Helical" evidence="6">
    <location>
        <begin position="157"/>
        <end position="183"/>
    </location>
</feature>
<evidence type="ECO:0000256" key="6">
    <source>
        <dbReference type="SAM" id="Phobius"/>
    </source>
</evidence>
<evidence type="ECO:0000313" key="9">
    <source>
        <dbReference type="Proteomes" id="UP000886657"/>
    </source>
</evidence>
<dbReference type="InterPro" id="IPR027469">
    <property type="entry name" value="Cation_efflux_TMD_sf"/>
</dbReference>
<comment type="caution">
    <text evidence="8">The sequence shown here is derived from an EMBL/GenBank/DDBJ whole genome shotgun (WGS) entry which is preliminary data.</text>
</comment>
<accession>A0A9D7XM83</accession>
<dbReference type="InterPro" id="IPR058533">
    <property type="entry name" value="Cation_efflux_TM"/>
</dbReference>
<dbReference type="GO" id="GO:0016020">
    <property type="term" value="C:membrane"/>
    <property type="evidence" value="ECO:0007669"/>
    <property type="project" value="UniProtKB-SubCell"/>
</dbReference>
<proteinExistence type="predicted"/>
<dbReference type="InterPro" id="IPR002524">
    <property type="entry name" value="Cation_efflux"/>
</dbReference>
<dbReference type="GO" id="GO:0006829">
    <property type="term" value="P:zinc ion transport"/>
    <property type="evidence" value="ECO:0007669"/>
    <property type="project" value="InterPro"/>
</dbReference>
<dbReference type="AlphaFoldDB" id="A0A9D7XM83"/>
<evidence type="ECO:0000256" key="4">
    <source>
        <dbReference type="ARBA" id="ARBA00022989"/>
    </source>
</evidence>
<dbReference type="InterPro" id="IPR040177">
    <property type="entry name" value="SLC30A9"/>
</dbReference>
<keyword evidence="5 6" id="KW-0472">Membrane</keyword>
<dbReference type="EMBL" id="JADKIO010000009">
    <property type="protein sequence ID" value="MBK9797329.1"/>
    <property type="molecule type" value="Genomic_DNA"/>
</dbReference>
<sequence length="300" mass="31901">MSTGSARAVALALIANGGIAISKFGVFLLTGSSSLLTEAIHSSADCANQVLLFIGMRQGQRPPSSRHPLGHGQAAFVASFLVALLLFSVGGLYSLVEGLHKIRHPEQPHHLGWAVALLILAIGLEGWSLRGALRAAEPERRGRSLFRYLQRSSSTELVVVLAEDIAALLGLVFALVAVLLTMITGNPVWDGIGSVAIGLLLIAVAAFVGVEVTSLLMNEAPTLGLRAAIRAAVDEDPAVEQVLNLVAVIIGSDRLMVALQVKFLEQPSGAALVEAINRLERELRGRFPQIRHLFVEPDEI</sequence>
<dbReference type="NCBIfam" id="TIGR01297">
    <property type="entry name" value="CDF"/>
    <property type="match status" value="1"/>
</dbReference>
<evidence type="ECO:0000256" key="1">
    <source>
        <dbReference type="ARBA" id="ARBA00004141"/>
    </source>
</evidence>
<name>A0A9D7XM83_9BACT</name>
<keyword evidence="2" id="KW-0813">Transport</keyword>
<feature type="transmembrane region" description="Helical" evidence="6">
    <location>
        <begin position="195"/>
        <end position="216"/>
    </location>
</feature>
<feature type="transmembrane region" description="Helical" evidence="6">
    <location>
        <begin position="113"/>
        <end position="136"/>
    </location>
</feature>
<keyword evidence="4 6" id="KW-1133">Transmembrane helix</keyword>
<protein>
    <submittedName>
        <fullName evidence="8">Cation diffusion facilitator family transporter</fullName>
    </submittedName>
</protein>
<evidence type="ECO:0000256" key="2">
    <source>
        <dbReference type="ARBA" id="ARBA00022448"/>
    </source>
</evidence>
<evidence type="ECO:0000256" key="5">
    <source>
        <dbReference type="ARBA" id="ARBA00023136"/>
    </source>
</evidence>
<gene>
    <name evidence="8" type="ORF">IPP58_12690</name>
</gene>
<dbReference type="GO" id="GO:0008324">
    <property type="term" value="F:monoatomic cation transmembrane transporter activity"/>
    <property type="evidence" value="ECO:0007669"/>
    <property type="project" value="InterPro"/>
</dbReference>
<dbReference type="Gene3D" id="1.20.1510.10">
    <property type="entry name" value="Cation efflux protein transmembrane domain"/>
    <property type="match status" value="1"/>
</dbReference>
<feature type="domain" description="Cation efflux protein transmembrane" evidence="7">
    <location>
        <begin position="10"/>
        <end position="217"/>
    </location>
</feature>